<dbReference type="PANTHER" id="PTHR11142">
    <property type="entry name" value="PSEUDOURIDYLATE SYNTHASE"/>
    <property type="match status" value="1"/>
</dbReference>
<keyword evidence="10" id="KW-1185">Reference proteome</keyword>
<feature type="domain" description="Pseudouridine synthase I TruA alpha/beta" evidence="8">
    <location>
        <begin position="166"/>
        <end position="265"/>
    </location>
</feature>
<dbReference type="InterPro" id="IPR020097">
    <property type="entry name" value="PsdUridine_synth_TruA_a/b_dom"/>
</dbReference>
<dbReference type="PANTHER" id="PTHR11142:SF0">
    <property type="entry name" value="TRNA PSEUDOURIDINE SYNTHASE-LIKE 1"/>
    <property type="match status" value="1"/>
</dbReference>
<evidence type="ECO:0000256" key="4">
    <source>
        <dbReference type="HAMAP-Rule" id="MF_00171"/>
    </source>
</evidence>
<dbReference type="InterPro" id="IPR001406">
    <property type="entry name" value="PsdUridine_synth_TruA"/>
</dbReference>
<evidence type="ECO:0000256" key="7">
    <source>
        <dbReference type="RuleBase" id="RU003792"/>
    </source>
</evidence>
<dbReference type="CDD" id="cd02570">
    <property type="entry name" value="PseudoU_synth_EcTruA"/>
    <property type="match status" value="1"/>
</dbReference>
<dbReference type="Pfam" id="PF01416">
    <property type="entry name" value="PseudoU_synth_1"/>
    <property type="match status" value="1"/>
</dbReference>
<feature type="binding site" evidence="4 6">
    <location>
        <position position="129"/>
    </location>
    <ligand>
        <name>substrate</name>
    </ligand>
</feature>
<comment type="caution">
    <text evidence="9">The sequence shown here is derived from an EMBL/GenBank/DDBJ whole genome shotgun (WGS) entry which is preliminary data.</text>
</comment>
<dbReference type="GO" id="GO:0003723">
    <property type="term" value="F:RNA binding"/>
    <property type="evidence" value="ECO:0007669"/>
    <property type="project" value="InterPro"/>
</dbReference>
<evidence type="ECO:0000256" key="2">
    <source>
        <dbReference type="ARBA" id="ARBA00022694"/>
    </source>
</evidence>
<dbReference type="EC" id="5.4.99.12" evidence="4"/>
<dbReference type="HAMAP" id="MF_00171">
    <property type="entry name" value="TruA"/>
    <property type="match status" value="1"/>
</dbReference>
<evidence type="ECO:0000259" key="8">
    <source>
        <dbReference type="Pfam" id="PF01416"/>
    </source>
</evidence>
<comment type="similarity">
    <text evidence="1 4 7">Belongs to the tRNA pseudouridine synthase TruA family.</text>
</comment>
<evidence type="ECO:0000256" key="1">
    <source>
        <dbReference type="ARBA" id="ARBA00009375"/>
    </source>
</evidence>
<comment type="catalytic activity">
    <reaction evidence="4 7">
        <text>uridine(38/39/40) in tRNA = pseudouridine(38/39/40) in tRNA</text>
        <dbReference type="Rhea" id="RHEA:22376"/>
        <dbReference type="Rhea" id="RHEA-COMP:10085"/>
        <dbReference type="Rhea" id="RHEA-COMP:10087"/>
        <dbReference type="ChEBI" id="CHEBI:65314"/>
        <dbReference type="ChEBI" id="CHEBI:65315"/>
        <dbReference type="EC" id="5.4.99.12"/>
    </reaction>
</comment>
<dbReference type="Proteomes" id="UP000265419">
    <property type="component" value="Unassembled WGS sequence"/>
</dbReference>
<keyword evidence="2 4" id="KW-0819">tRNA processing</keyword>
<dbReference type="PIRSF" id="PIRSF001430">
    <property type="entry name" value="tRNA_psdUrid_synth"/>
    <property type="match status" value="1"/>
</dbReference>
<protein>
    <recommendedName>
        <fullName evidence="4">tRNA pseudouridine synthase A</fullName>
        <ecNumber evidence="4">5.4.99.12</ecNumber>
    </recommendedName>
    <alternativeName>
        <fullName evidence="4">tRNA pseudouridine(38-40) synthase</fullName>
    </alternativeName>
    <alternativeName>
        <fullName evidence="4">tRNA pseudouridylate synthase I</fullName>
    </alternativeName>
    <alternativeName>
        <fullName evidence="4">tRNA-uridine isomerase I</fullName>
    </alternativeName>
</protein>
<dbReference type="InterPro" id="IPR020095">
    <property type="entry name" value="PsdUridine_synth_TruA_C"/>
</dbReference>
<accession>A0A399JD71</accession>
<dbReference type="Gene3D" id="3.30.70.580">
    <property type="entry name" value="Pseudouridine synthase I, catalytic domain, N-terminal subdomain"/>
    <property type="match status" value="1"/>
</dbReference>
<name>A0A399JD71_9MICC</name>
<proteinExistence type="inferred from homology"/>
<dbReference type="GO" id="GO:0031119">
    <property type="term" value="P:tRNA pseudouridine synthesis"/>
    <property type="evidence" value="ECO:0007669"/>
    <property type="project" value="UniProtKB-UniRule"/>
</dbReference>
<comment type="subunit">
    <text evidence="4">Homodimer.</text>
</comment>
<gene>
    <name evidence="4" type="primary">truA</name>
    <name evidence="9" type="ORF">DWB68_02065</name>
</gene>
<reference evidence="9 10" key="1">
    <citation type="submission" date="2018-07" db="EMBL/GenBank/DDBJ databases">
        <title>Arthrobacter sp. nov., isolated from raw cow's milk with high bacterial count.</title>
        <authorList>
            <person name="Hahne J."/>
            <person name="Isele D."/>
            <person name="Lipski A."/>
        </authorList>
    </citation>
    <scope>NUCLEOTIDE SEQUENCE [LARGE SCALE GENOMIC DNA]</scope>
    <source>
        <strain evidence="9 10">JZ R-35</strain>
    </source>
</reference>
<comment type="function">
    <text evidence="4">Formation of pseudouridine at positions 38, 39 and 40 in the anticodon stem and loop of transfer RNAs.</text>
</comment>
<dbReference type="NCBIfam" id="TIGR00071">
    <property type="entry name" value="hisT_truA"/>
    <property type="match status" value="1"/>
</dbReference>
<dbReference type="GO" id="GO:0160147">
    <property type="term" value="F:tRNA pseudouridine(38-40) synthase activity"/>
    <property type="evidence" value="ECO:0007669"/>
    <property type="project" value="UniProtKB-EC"/>
</dbReference>
<evidence type="ECO:0000256" key="5">
    <source>
        <dbReference type="PIRSR" id="PIRSR001430-1"/>
    </source>
</evidence>
<evidence type="ECO:0000256" key="6">
    <source>
        <dbReference type="PIRSR" id="PIRSR001430-2"/>
    </source>
</evidence>
<comment type="caution">
    <text evidence="4">Lacks conserved residue(s) required for the propagation of feature annotation.</text>
</comment>
<evidence type="ECO:0000313" key="9">
    <source>
        <dbReference type="EMBL" id="RII43505.1"/>
    </source>
</evidence>
<dbReference type="SUPFAM" id="SSF55120">
    <property type="entry name" value="Pseudouridine synthase"/>
    <property type="match status" value="1"/>
</dbReference>
<evidence type="ECO:0000313" key="10">
    <source>
        <dbReference type="Proteomes" id="UP000265419"/>
    </source>
</evidence>
<evidence type="ECO:0000256" key="3">
    <source>
        <dbReference type="ARBA" id="ARBA00023235"/>
    </source>
</evidence>
<keyword evidence="3 4" id="KW-0413">Isomerase</keyword>
<sequence length="284" mass="30703">MPSPQRFALTLAYDGGPFNGWARQPGLPSVQEAIESALAVVSRQELRVVVAGRTDTGVHASGQVLHVDLDAAAQAKVGVRDGAEPVEVTLVRRLNAVLARSTGRAVLIHSARPVPPGFDARFSALWRSYTYTIADGERRWDPLRRGDTLFHARALDVDAMQAELDSLLGLHDFLSFCKPREEATTVRELQGGEVVRGEDGLVRVHLRADAFCHHMVRTIVGALVAVGEGREPSGWVGRRLGERTRDAKTKMVAGHALVLTGVGYPDDEVAGARAKATRAKRAAL</sequence>
<dbReference type="InterPro" id="IPR020103">
    <property type="entry name" value="PsdUridine_synth_cat_dom_sf"/>
</dbReference>
<dbReference type="Gene3D" id="3.30.70.660">
    <property type="entry name" value="Pseudouridine synthase I, catalytic domain, C-terminal subdomain"/>
    <property type="match status" value="1"/>
</dbReference>
<feature type="active site" description="Nucleophile" evidence="4 5">
    <location>
        <position position="55"/>
    </location>
</feature>
<dbReference type="EMBL" id="QQXK01000003">
    <property type="protein sequence ID" value="RII43505.1"/>
    <property type="molecule type" value="Genomic_DNA"/>
</dbReference>
<dbReference type="AlphaFoldDB" id="A0A399JD71"/>
<dbReference type="InterPro" id="IPR020094">
    <property type="entry name" value="TruA/RsuA/RluB/E/F_N"/>
</dbReference>
<organism evidence="9 10">
    <name type="scientific">Galactobacter valiniphilus</name>
    <dbReference type="NCBI Taxonomy" id="2676122"/>
    <lineage>
        <taxon>Bacteria</taxon>
        <taxon>Bacillati</taxon>
        <taxon>Actinomycetota</taxon>
        <taxon>Actinomycetes</taxon>
        <taxon>Micrococcales</taxon>
        <taxon>Micrococcaceae</taxon>
        <taxon>Galactobacter</taxon>
    </lineage>
</organism>